<evidence type="ECO:0000313" key="4">
    <source>
        <dbReference type="Proteomes" id="UP000002195"/>
    </source>
</evidence>
<dbReference type="SUPFAM" id="SSF52799">
    <property type="entry name" value="(Phosphotyrosine protein) phosphatases II"/>
    <property type="match status" value="1"/>
</dbReference>
<dbReference type="Gene3D" id="3.90.190.10">
    <property type="entry name" value="Protein tyrosine phosphatase superfamily"/>
    <property type="match status" value="1"/>
</dbReference>
<organism evidence="3 4">
    <name type="scientific">Dictyostelium discoideum</name>
    <name type="common">Social amoeba</name>
    <dbReference type="NCBI Taxonomy" id="44689"/>
    <lineage>
        <taxon>Eukaryota</taxon>
        <taxon>Amoebozoa</taxon>
        <taxon>Evosea</taxon>
        <taxon>Eumycetozoa</taxon>
        <taxon>Dictyostelia</taxon>
        <taxon>Dictyosteliales</taxon>
        <taxon>Dictyosteliaceae</taxon>
        <taxon>Dictyostelium</taxon>
    </lineage>
</organism>
<keyword evidence="1" id="KW-0378">Hydrolase</keyword>
<protein>
    <recommendedName>
        <fullName evidence="2">Tyrosine specific protein phosphatases domain-containing protein</fullName>
    </recommendedName>
</protein>
<dbReference type="PhylomeDB" id="Q55FR4"/>
<dbReference type="KEGG" id="ddi:DDB_G0267992"/>
<dbReference type="GeneID" id="8616276"/>
<evidence type="ECO:0000313" key="3">
    <source>
        <dbReference type="EMBL" id="EAL73449.1"/>
    </source>
</evidence>
<reference evidence="3 4" key="1">
    <citation type="journal article" date="2005" name="Nature">
        <title>The genome of the social amoeba Dictyostelium discoideum.</title>
        <authorList>
            <consortium name="The Dictyostelium discoideum Sequencing Consortium"/>
            <person name="Eichinger L."/>
            <person name="Pachebat J.A."/>
            <person name="Glockner G."/>
            <person name="Rajandream M.A."/>
            <person name="Sucgang R."/>
            <person name="Berriman M."/>
            <person name="Song J."/>
            <person name="Olsen R."/>
            <person name="Szafranski K."/>
            <person name="Xu Q."/>
            <person name="Tunggal B."/>
            <person name="Kummerfeld S."/>
            <person name="Madera M."/>
            <person name="Konfortov B.A."/>
            <person name="Rivero F."/>
            <person name="Bankier A.T."/>
            <person name="Lehmann R."/>
            <person name="Hamlin N."/>
            <person name="Davies R."/>
            <person name="Gaudet P."/>
            <person name="Fey P."/>
            <person name="Pilcher K."/>
            <person name="Chen G."/>
            <person name="Saunders D."/>
            <person name="Sodergren E."/>
            <person name="Davis P."/>
            <person name="Kerhornou A."/>
            <person name="Nie X."/>
            <person name="Hall N."/>
            <person name="Anjard C."/>
            <person name="Hemphill L."/>
            <person name="Bason N."/>
            <person name="Farbrother P."/>
            <person name="Desany B."/>
            <person name="Just E."/>
            <person name="Morio T."/>
            <person name="Rost R."/>
            <person name="Churcher C."/>
            <person name="Cooper J."/>
            <person name="Haydock S."/>
            <person name="van Driessche N."/>
            <person name="Cronin A."/>
            <person name="Goodhead I."/>
            <person name="Muzny D."/>
            <person name="Mourier T."/>
            <person name="Pain A."/>
            <person name="Lu M."/>
            <person name="Harper D."/>
            <person name="Lindsay R."/>
            <person name="Hauser H."/>
            <person name="James K."/>
            <person name="Quiles M."/>
            <person name="Madan Babu M."/>
            <person name="Saito T."/>
            <person name="Buchrieser C."/>
            <person name="Wardroper A."/>
            <person name="Felder M."/>
            <person name="Thangavelu M."/>
            <person name="Johnson D."/>
            <person name="Knights A."/>
            <person name="Loulseged H."/>
            <person name="Mungall K."/>
            <person name="Oliver K."/>
            <person name="Price C."/>
            <person name="Quail M.A."/>
            <person name="Urushihara H."/>
            <person name="Hernandez J."/>
            <person name="Rabbinowitsch E."/>
            <person name="Steffen D."/>
            <person name="Sanders M."/>
            <person name="Ma J."/>
            <person name="Kohara Y."/>
            <person name="Sharp S."/>
            <person name="Simmonds M."/>
            <person name="Spiegler S."/>
            <person name="Tivey A."/>
            <person name="Sugano S."/>
            <person name="White B."/>
            <person name="Walker D."/>
            <person name="Woodward J."/>
            <person name="Winckler T."/>
            <person name="Tanaka Y."/>
            <person name="Shaulsky G."/>
            <person name="Schleicher M."/>
            <person name="Weinstock G."/>
            <person name="Rosenthal A."/>
            <person name="Cox E.C."/>
            <person name="Chisholm R.L."/>
            <person name="Gibbs R."/>
            <person name="Loomis W.F."/>
            <person name="Platzer M."/>
            <person name="Kay R.R."/>
            <person name="Williams J."/>
            <person name="Dear P.H."/>
            <person name="Noegel A.A."/>
            <person name="Barrell B."/>
            <person name="Kuspa A."/>
        </authorList>
    </citation>
    <scope>NUCLEOTIDE SEQUENCE [LARGE SCALE GENOMIC DNA]</scope>
    <source>
        <strain evidence="3 4">AX4</strain>
    </source>
</reference>
<name>Q55FR4_DICDI</name>
<accession>Q55FR4</accession>
<dbReference type="VEuPathDB" id="AmoebaDB:DDB_G0267992"/>
<feature type="domain" description="Tyrosine specific protein phosphatases" evidence="2">
    <location>
        <begin position="167"/>
        <end position="200"/>
    </location>
</feature>
<dbReference type="PROSITE" id="PS00383">
    <property type="entry name" value="TYR_PHOSPHATASE_1"/>
    <property type="match status" value="1"/>
</dbReference>
<dbReference type="InterPro" id="IPR029021">
    <property type="entry name" value="Prot-tyrosine_phosphatase-like"/>
</dbReference>
<gene>
    <name evidence="3" type="ORF">DDB_G0267992</name>
</gene>
<dbReference type="Proteomes" id="UP000002195">
    <property type="component" value="Unassembled WGS sequence"/>
</dbReference>
<proteinExistence type="predicted"/>
<dbReference type="PANTHER" id="PTHR23339">
    <property type="entry name" value="TYROSINE SPECIFIC PROTEIN PHOSPHATASE AND DUAL SPECIFICITY PROTEIN PHOSPHATASE"/>
    <property type="match status" value="1"/>
</dbReference>
<dbReference type="InterPro" id="IPR016130">
    <property type="entry name" value="Tyr_Pase_AS"/>
</dbReference>
<dbReference type="AlphaFoldDB" id="Q55FR4"/>
<dbReference type="FunFam" id="3.90.190.10:FF:000192">
    <property type="entry name" value="MAP kinase phosphatase 6"/>
    <property type="match status" value="1"/>
</dbReference>
<dbReference type="EMBL" id="AAFI02000003">
    <property type="protein sequence ID" value="EAL73449.1"/>
    <property type="molecule type" value="Genomic_DNA"/>
</dbReference>
<dbReference type="InterPro" id="IPR000387">
    <property type="entry name" value="Tyr_Pase_dom"/>
</dbReference>
<dbReference type="HOGENOM" id="CLU_1063287_0_0_1"/>
<dbReference type="eggNOG" id="ENOG502S2A7">
    <property type="taxonomic scope" value="Eukaryota"/>
</dbReference>
<dbReference type="InterPro" id="IPR057023">
    <property type="entry name" value="PTP-SAK"/>
</dbReference>
<keyword evidence="4" id="KW-1185">Reference proteome</keyword>
<dbReference type="dictyBase" id="DDB_G0267992"/>
<sequence length="262" mass="29696">MNYIKLLPPRWHIIGKNGLCCEGNCVKNKNENINNNNSENNNTNRNGNGITTPGSITFNTSGMYCNDDSDDMKGPLDTTNWIVKDSILCGEYPGNKDDDIVHFKTLSTLLDSGIRVFVCLQEQDELKKFRPYREDILKLSKEKGIDVDSVTFVHFPIEDGGIAENNEDLVDLIERLLNLLSLDNKVYLHCWAGRGRTGIIGACLLGRLYQVTGLEALRRTQDCYQQRIIGYGESPEYHPQKMQVIKYLRSKNELTNSNNSNN</sequence>
<dbReference type="STRING" id="44689.Q55FR4"/>
<evidence type="ECO:0000259" key="2">
    <source>
        <dbReference type="PROSITE" id="PS50056"/>
    </source>
</evidence>
<dbReference type="GO" id="GO:0004725">
    <property type="term" value="F:protein tyrosine phosphatase activity"/>
    <property type="evidence" value="ECO:0000318"/>
    <property type="project" value="GO_Central"/>
</dbReference>
<dbReference type="InParanoid" id="Q55FR4"/>
<dbReference type="RefSeq" id="XP_647469.1">
    <property type="nucleotide sequence ID" value="XM_642377.1"/>
</dbReference>
<dbReference type="FunCoup" id="Q55FR4">
    <property type="interactions" value="1"/>
</dbReference>
<comment type="caution">
    <text evidence="3">The sequence shown here is derived from an EMBL/GenBank/DDBJ whole genome shotgun (WGS) entry which is preliminary data.</text>
</comment>
<dbReference type="GO" id="GO:0005737">
    <property type="term" value="C:cytoplasm"/>
    <property type="evidence" value="ECO:0000318"/>
    <property type="project" value="GO_Central"/>
</dbReference>
<dbReference type="Pfam" id="PF22784">
    <property type="entry name" value="PTP-SAK"/>
    <property type="match status" value="1"/>
</dbReference>
<dbReference type="SMR" id="Q55FR4"/>
<dbReference type="PaxDb" id="44689-DDB0189698"/>
<dbReference type="OMA" id="PRWHIIG"/>
<dbReference type="PROSITE" id="PS50056">
    <property type="entry name" value="TYR_PHOSPHATASE_2"/>
    <property type="match status" value="1"/>
</dbReference>
<dbReference type="InterPro" id="IPR050561">
    <property type="entry name" value="PTP"/>
</dbReference>
<evidence type="ECO:0000256" key="1">
    <source>
        <dbReference type="ARBA" id="ARBA00022801"/>
    </source>
</evidence>